<reference evidence="2 3" key="1">
    <citation type="journal article" date="2010" name="Nature">
        <title>The Ectocarpus genome and the independent evolution of multicellularity in brown algae.</title>
        <authorList>
            <person name="Cock J.M."/>
            <person name="Sterck L."/>
            <person name="Rouze P."/>
            <person name="Scornet D."/>
            <person name="Allen A.E."/>
            <person name="Amoutzias G."/>
            <person name="Anthouard V."/>
            <person name="Artiguenave F."/>
            <person name="Aury J.M."/>
            <person name="Badger J.H."/>
            <person name="Beszteri B."/>
            <person name="Billiau K."/>
            <person name="Bonnet E."/>
            <person name="Bothwell J.H."/>
            <person name="Bowler C."/>
            <person name="Boyen C."/>
            <person name="Brownlee C."/>
            <person name="Carrano C.J."/>
            <person name="Charrier B."/>
            <person name="Cho G.Y."/>
            <person name="Coelho S.M."/>
            <person name="Collen J."/>
            <person name="Corre E."/>
            <person name="Da Silva C."/>
            <person name="Delage L."/>
            <person name="Delaroque N."/>
            <person name="Dittami S.M."/>
            <person name="Doulbeau S."/>
            <person name="Elias M."/>
            <person name="Farnham G."/>
            <person name="Gachon C.M."/>
            <person name="Gschloessl B."/>
            <person name="Heesch S."/>
            <person name="Jabbari K."/>
            <person name="Jubin C."/>
            <person name="Kawai H."/>
            <person name="Kimura K."/>
            <person name="Kloareg B."/>
            <person name="Kupper F.C."/>
            <person name="Lang D."/>
            <person name="Le Bail A."/>
            <person name="Leblanc C."/>
            <person name="Lerouge P."/>
            <person name="Lohr M."/>
            <person name="Lopez P.J."/>
            <person name="Martens C."/>
            <person name="Maumus F."/>
            <person name="Michel G."/>
            <person name="Miranda-Saavedra D."/>
            <person name="Morales J."/>
            <person name="Moreau H."/>
            <person name="Motomura T."/>
            <person name="Nagasato C."/>
            <person name="Napoli C.A."/>
            <person name="Nelson D.R."/>
            <person name="Nyvall-Collen P."/>
            <person name="Peters A.F."/>
            <person name="Pommier C."/>
            <person name="Potin P."/>
            <person name="Poulain J."/>
            <person name="Quesneville H."/>
            <person name="Read B."/>
            <person name="Rensing S.A."/>
            <person name="Ritter A."/>
            <person name="Rousvoal S."/>
            <person name="Samanta M."/>
            <person name="Samson G."/>
            <person name="Schroeder D.C."/>
            <person name="Segurens B."/>
            <person name="Strittmatter M."/>
            <person name="Tonon T."/>
            <person name="Tregear J.W."/>
            <person name="Valentin K."/>
            <person name="von Dassow P."/>
            <person name="Yamagishi T."/>
            <person name="Van de Peer Y."/>
            <person name="Wincker P."/>
        </authorList>
    </citation>
    <scope>NUCLEOTIDE SEQUENCE [LARGE SCALE GENOMIC DNA]</scope>
    <source>
        <strain evidence="3">Ec32 / CCAP1310/4</strain>
    </source>
</reference>
<sequence>MKAKGSRRRVERELLAMRDEAQQQASGGAYRSSSHRDRGASRKQQAFCNPSKSDR</sequence>
<evidence type="ECO:0000256" key="1">
    <source>
        <dbReference type="SAM" id="MobiDB-lite"/>
    </source>
</evidence>
<protein>
    <submittedName>
        <fullName evidence="2">Uncharacterized protein</fullName>
    </submittedName>
</protein>
<gene>
    <name evidence="2" type="ORF">Esi_0361_0013</name>
</gene>
<dbReference type="Proteomes" id="UP000002630">
    <property type="component" value="Unassembled WGS sequence"/>
</dbReference>
<proteinExistence type="predicted"/>
<evidence type="ECO:0000313" key="2">
    <source>
        <dbReference type="EMBL" id="CBN76151.1"/>
    </source>
</evidence>
<feature type="compositionally biased region" description="Polar residues" evidence="1">
    <location>
        <begin position="42"/>
        <end position="55"/>
    </location>
</feature>
<dbReference type="AlphaFoldDB" id="D8LLH1"/>
<accession>D8LLH1</accession>
<organism evidence="2 3">
    <name type="scientific">Ectocarpus siliculosus</name>
    <name type="common">Brown alga</name>
    <name type="synonym">Conferva siliculosa</name>
    <dbReference type="NCBI Taxonomy" id="2880"/>
    <lineage>
        <taxon>Eukaryota</taxon>
        <taxon>Sar</taxon>
        <taxon>Stramenopiles</taxon>
        <taxon>Ochrophyta</taxon>
        <taxon>PX clade</taxon>
        <taxon>Phaeophyceae</taxon>
        <taxon>Ectocarpales</taxon>
        <taxon>Ectocarpaceae</taxon>
        <taxon>Ectocarpus</taxon>
    </lineage>
</organism>
<feature type="compositionally biased region" description="Basic and acidic residues" evidence="1">
    <location>
        <begin position="8"/>
        <end position="21"/>
    </location>
</feature>
<dbReference type="InParanoid" id="D8LLH1"/>
<dbReference type="EMBL" id="FN649760">
    <property type="protein sequence ID" value="CBN76151.1"/>
    <property type="molecule type" value="Genomic_DNA"/>
</dbReference>
<feature type="region of interest" description="Disordered" evidence="1">
    <location>
        <begin position="1"/>
        <end position="55"/>
    </location>
</feature>
<name>D8LLH1_ECTSI</name>
<keyword evidence="3" id="KW-1185">Reference proteome</keyword>
<evidence type="ECO:0000313" key="3">
    <source>
        <dbReference type="Proteomes" id="UP000002630"/>
    </source>
</evidence>